<keyword evidence="3" id="KW-1185">Reference proteome</keyword>
<feature type="signal peptide" evidence="1">
    <location>
        <begin position="1"/>
        <end position="25"/>
    </location>
</feature>
<evidence type="ECO:0000313" key="2">
    <source>
        <dbReference type="EMBL" id="QQP88281.1"/>
    </source>
</evidence>
<organism evidence="2 3">
    <name type="scientific">Skermanella cutis</name>
    <dbReference type="NCBI Taxonomy" id="2775420"/>
    <lineage>
        <taxon>Bacteria</taxon>
        <taxon>Pseudomonadati</taxon>
        <taxon>Pseudomonadota</taxon>
        <taxon>Alphaproteobacteria</taxon>
        <taxon>Rhodospirillales</taxon>
        <taxon>Azospirillaceae</taxon>
        <taxon>Skermanella</taxon>
    </lineage>
</organism>
<accession>A0ABX7B1X2</accession>
<keyword evidence="1" id="KW-0732">Signal</keyword>
<proteinExistence type="predicted"/>
<reference evidence="2" key="1">
    <citation type="submission" date="2021-02" db="EMBL/GenBank/DDBJ databases">
        <title>Skermanella TT6 skin isolate.</title>
        <authorList>
            <person name="Lee K."/>
            <person name="Ganzorig M."/>
        </authorList>
    </citation>
    <scope>NUCLEOTIDE SEQUENCE</scope>
    <source>
        <strain evidence="2">TT6</strain>
    </source>
</reference>
<name>A0ABX7B1X2_9PROT</name>
<dbReference type="EMBL" id="CP067420">
    <property type="protein sequence ID" value="QQP88281.1"/>
    <property type="molecule type" value="Genomic_DNA"/>
</dbReference>
<evidence type="ECO:0000313" key="3">
    <source>
        <dbReference type="Proteomes" id="UP000595197"/>
    </source>
</evidence>
<evidence type="ECO:0000256" key="1">
    <source>
        <dbReference type="SAM" id="SignalP"/>
    </source>
</evidence>
<dbReference type="PROSITE" id="PS51318">
    <property type="entry name" value="TAT"/>
    <property type="match status" value="1"/>
</dbReference>
<protein>
    <submittedName>
        <fullName evidence="2">Uncharacterized protein</fullName>
    </submittedName>
</protein>
<sequence length="119" mass="12404">MNRRELLATAAAAGLLYGSPGPAQAAAAAPPEAQRLLALLRSPAAARRIGRAYLETARDEADPAKLAALIVGGGGMSDGDLLRHVAERQRADFAAGRTVKLDGWVLSRTEARLYALASV</sequence>
<dbReference type="Proteomes" id="UP000595197">
    <property type="component" value="Chromosome"/>
</dbReference>
<dbReference type="RefSeq" id="WP_201072927.1">
    <property type="nucleotide sequence ID" value="NZ_CP067420.1"/>
</dbReference>
<feature type="chain" id="PRO_5047348752" evidence="1">
    <location>
        <begin position="26"/>
        <end position="119"/>
    </location>
</feature>
<dbReference type="InterPro" id="IPR006311">
    <property type="entry name" value="TAT_signal"/>
</dbReference>
<gene>
    <name evidence="2" type="ORF">IGS68_19830</name>
</gene>